<dbReference type="RefSeq" id="WP_009868416.1">
    <property type="nucleotide sequence ID" value="NZ_JXSL01000009.1"/>
</dbReference>
<keyword evidence="3" id="KW-1185">Reference proteome</keyword>
<evidence type="ECO:0000259" key="1">
    <source>
        <dbReference type="PROSITE" id="PS51379"/>
    </source>
</evidence>
<reference evidence="2 3" key="1">
    <citation type="submission" date="2015-01" db="EMBL/GenBank/DDBJ databases">
        <title>Genome Sequence of Magnetospirillum magnetotacticum Strain MS-1.</title>
        <authorList>
            <person name="Marinov G.K."/>
            <person name="Smalley M.D."/>
            <person name="DeSalvo G."/>
        </authorList>
    </citation>
    <scope>NUCLEOTIDE SEQUENCE [LARGE SCALE GENOMIC DNA]</scope>
    <source>
        <strain evidence="2 3">MS-1</strain>
    </source>
</reference>
<dbReference type="AlphaFoldDB" id="A0A0C2YZW8"/>
<dbReference type="InterPro" id="IPR017896">
    <property type="entry name" value="4Fe4S_Fe-S-bd"/>
</dbReference>
<evidence type="ECO:0000313" key="2">
    <source>
        <dbReference type="EMBL" id="KIM00629.1"/>
    </source>
</evidence>
<dbReference type="STRING" id="272627.CCC_03231"/>
<evidence type="ECO:0000313" key="3">
    <source>
        <dbReference type="Proteomes" id="UP000031971"/>
    </source>
</evidence>
<dbReference type="EMBL" id="JXSL01000009">
    <property type="protein sequence ID" value="KIM00629.1"/>
    <property type="molecule type" value="Genomic_DNA"/>
</dbReference>
<dbReference type="PROSITE" id="PS51379">
    <property type="entry name" value="4FE4S_FER_2"/>
    <property type="match status" value="1"/>
</dbReference>
<gene>
    <name evidence="2" type="ORF">CCC_03231</name>
</gene>
<dbReference type="Proteomes" id="UP000031971">
    <property type="component" value="Unassembled WGS sequence"/>
</dbReference>
<comment type="caution">
    <text evidence="2">The sequence shown here is derived from an EMBL/GenBank/DDBJ whole genome shotgun (WGS) entry which is preliminary data.</text>
</comment>
<sequence>MKVELRTDAPPKPAYDAPCNGCGLCCAVETCPLGLVLFRRRQGPCPALVWQDGRYVCGVLDRPKDFIALLPTAWAARLVARWIAAGKGCDCRHEAEEHQDG</sequence>
<name>A0A0C2YZW8_PARME</name>
<protein>
    <submittedName>
        <fullName evidence="2">Ferredoxin</fullName>
    </submittedName>
</protein>
<accession>A0A0C2YZW8</accession>
<organism evidence="2 3">
    <name type="scientific">Paramagnetospirillum magnetotacticum MS-1</name>
    <dbReference type="NCBI Taxonomy" id="272627"/>
    <lineage>
        <taxon>Bacteria</taxon>
        <taxon>Pseudomonadati</taxon>
        <taxon>Pseudomonadota</taxon>
        <taxon>Alphaproteobacteria</taxon>
        <taxon>Rhodospirillales</taxon>
        <taxon>Magnetospirillaceae</taxon>
        <taxon>Paramagnetospirillum</taxon>
    </lineage>
</organism>
<proteinExistence type="predicted"/>
<feature type="domain" description="4Fe-4S ferredoxin-type" evidence="1">
    <location>
        <begin position="11"/>
        <end position="41"/>
    </location>
</feature>